<name>A0AAN6TQV0_9PEZI</name>
<evidence type="ECO:0000313" key="6">
    <source>
        <dbReference type="Proteomes" id="UP001302602"/>
    </source>
</evidence>
<feature type="region of interest" description="Disordered" evidence="2">
    <location>
        <begin position="23"/>
        <end position="42"/>
    </location>
</feature>
<sequence length="334" mass="37278">MEFPCPNKQILFSSPVLASPELSGIPGGPFQGTLPHAAPLSDAQDRRYIEPEDLPNYSDSESDYSELNSGWDTVPSPLIGELRHGNTKAQRNNITGIYGGVNAIAGGSDNESDASIPMLSVDDSISHPELVITKPPAQPSTSRDRIDLLSSRDFTHPGTGYRRRKNRGSILPAKQRRVAKQSSTLSKRGEKSAVQRTSTSTSKRAGYTAEEDAKIHRLKEQGLSWLEITEYFPGRTPGAIRMRYHNKLKPTSSRSETQKLCDYPQTRSVVDNASDEEWEVEEICDHRKLDDGSLQLLVKWKGGEETWEPYENVEETEALDEYERRHGLVIVDIV</sequence>
<dbReference type="Proteomes" id="UP001302602">
    <property type="component" value="Unassembled WGS sequence"/>
</dbReference>
<dbReference type="CDD" id="cd00024">
    <property type="entry name" value="CD_CSD"/>
    <property type="match status" value="1"/>
</dbReference>
<dbReference type="InterPro" id="IPR016197">
    <property type="entry name" value="Chromo-like_dom_sf"/>
</dbReference>
<feature type="domain" description="Myb-like" evidence="4">
    <location>
        <begin position="199"/>
        <end position="248"/>
    </location>
</feature>
<reference evidence="5" key="2">
    <citation type="submission" date="2023-05" db="EMBL/GenBank/DDBJ databases">
        <authorList>
            <consortium name="Lawrence Berkeley National Laboratory"/>
            <person name="Steindorff A."/>
            <person name="Hensen N."/>
            <person name="Bonometti L."/>
            <person name="Westerberg I."/>
            <person name="Brannstrom I.O."/>
            <person name="Guillou S."/>
            <person name="Cros-Aarteil S."/>
            <person name="Calhoun S."/>
            <person name="Haridas S."/>
            <person name="Kuo A."/>
            <person name="Mondo S."/>
            <person name="Pangilinan J."/>
            <person name="Riley R."/>
            <person name="Labutti K."/>
            <person name="Andreopoulos B."/>
            <person name="Lipzen A."/>
            <person name="Chen C."/>
            <person name="Yanf M."/>
            <person name="Daum C."/>
            <person name="Ng V."/>
            <person name="Clum A."/>
            <person name="Ohm R."/>
            <person name="Martin F."/>
            <person name="Silar P."/>
            <person name="Natvig D."/>
            <person name="Lalanne C."/>
            <person name="Gautier V."/>
            <person name="Ament-Velasquez S.L."/>
            <person name="Kruys A."/>
            <person name="Hutchinson M.I."/>
            <person name="Powell A.J."/>
            <person name="Barry K."/>
            <person name="Miller A.N."/>
            <person name="Grigoriev I.V."/>
            <person name="Debuchy R."/>
            <person name="Gladieux P."/>
            <person name="Thoren M.H."/>
            <person name="Johannesson H."/>
        </authorList>
    </citation>
    <scope>NUCLEOTIDE SEQUENCE</scope>
    <source>
        <strain evidence="5">CBS 731.68</strain>
    </source>
</reference>
<dbReference type="SMART" id="SM00717">
    <property type="entry name" value="SANT"/>
    <property type="match status" value="1"/>
</dbReference>
<evidence type="ECO:0000256" key="1">
    <source>
        <dbReference type="ARBA" id="ARBA00011353"/>
    </source>
</evidence>
<dbReference type="CDD" id="cd00167">
    <property type="entry name" value="SANT"/>
    <property type="match status" value="1"/>
</dbReference>
<dbReference type="RefSeq" id="XP_062642253.1">
    <property type="nucleotide sequence ID" value="XM_062794122.1"/>
</dbReference>
<dbReference type="InterPro" id="IPR009057">
    <property type="entry name" value="Homeodomain-like_sf"/>
</dbReference>
<evidence type="ECO:0000256" key="2">
    <source>
        <dbReference type="SAM" id="MobiDB-lite"/>
    </source>
</evidence>
<dbReference type="Gene3D" id="1.10.10.60">
    <property type="entry name" value="Homeodomain-like"/>
    <property type="match status" value="1"/>
</dbReference>
<dbReference type="Pfam" id="PF00385">
    <property type="entry name" value="Chromo"/>
    <property type="match status" value="1"/>
</dbReference>
<organism evidence="5 6">
    <name type="scientific">Parathielavia appendiculata</name>
    <dbReference type="NCBI Taxonomy" id="2587402"/>
    <lineage>
        <taxon>Eukaryota</taxon>
        <taxon>Fungi</taxon>
        <taxon>Dikarya</taxon>
        <taxon>Ascomycota</taxon>
        <taxon>Pezizomycotina</taxon>
        <taxon>Sordariomycetes</taxon>
        <taxon>Sordariomycetidae</taxon>
        <taxon>Sordariales</taxon>
        <taxon>Chaetomiaceae</taxon>
        <taxon>Parathielavia</taxon>
    </lineage>
</organism>
<feature type="region of interest" description="Disordered" evidence="2">
    <location>
        <begin position="131"/>
        <end position="208"/>
    </location>
</feature>
<dbReference type="InterPro" id="IPR023780">
    <property type="entry name" value="Chromo_domain"/>
</dbReference>
<evidence type="ECO:0000313" key="5">
    <source>
        <dbReference type="EMBL" id="KAK4118480.1"/>
    </source>
</evidence>
<accession>A0AAN6TQV0</accession>
<dbReference type="InterPro" id="IPR001005">
    <property type="entry name" value="SANT/Myb"/>
</dbReference>
<protein>
    <recommendedName>
        <fullName evidence="7">Chromo domain-containing protein</fullName>
    </recommendedName>
</protein>
<reference evidence="5" key="1">
    <citation type="journal article" date="2023" name="Mol. Phylogenet. Evol.">
        <title>Genome-scale phylogeny and comparative genomics of the fungal order Sordariales.</title>
        <authorList>
            <person name="Hensen N."/>
            <person name="Bonometti L."/>
            <person name="Westerberg I."/>
            <person name="Brannstrom I.O."/>
            <person name="Guillou S."/>
            <person name="Cros-Aarteil S."/>
            <person name="Calhoun S."/>
            <person name="Haridas S."/>
            <person name="Kuo A."/>
            <person name="Mondo S."/>
            <person name="Pangilinan J."/>
            <person name="Riley R."/>
            <person name="LaButti K."/>
            <person name="Andreopoulos B."/>
            <person name="Lipzen A."/>
            <person name="Chen C."/>
            <person name="Yan M."/>
            <person name="Daum C."/>
            <person name="Ng V."/>
            <person name="Clum A."/>
            <person name="Steindorff A."/>
            <person name="Ohm R.A."/>
            <person name="Martin F."/>
            <person name="Silar P."/>
            <person name="Natvig D.O."/>
            <person name="Lalanne C."/>
            <person name="Gautier V."/>
            <person name="Ament-Velasquez S.L."/>
            <person name="Kruys A."/>
            <person name="Hutchinson M.I."/>
            <person name="Powell A.J."/>
            <person name="Barry K."/>
            <person name="Miller A.N."/>
            <person name="Grigoriev I.V."/>
            <person name="Debuchy R."/>
            <person name="Gladieux P."/>
            <person name="Hiltunen Thoren M."/>
            <person name="Johannesson H."/>
        </authorList>
    </citation>
    <scope>NUCLEOTIDE SEQUENCE</scope>
    <source>
        <strain evidence="5">CBS 731.68</strain>
    </source>
</reference>
<comment type="subunit">
    <text evidence="1">Component of the NuA4 histone acetyltransferase complex.</text>
</comment>
<comment type="caution">
    <text evidence="5">The sequence shown here is derived from an EMBL/GenBank/DDBJ whole genome shotgun (WGS) entry which is preliminary data.</text>
</comment>
<dbReference type="SUPFAM" id="SSF54160">
    <property type="entry name" value="Chromo domain-like"/>
    <property type="match status" value="1"/>
</dbReference>
<gene>
    <name evidence="5" type="ORF">N657DRAFT_651249</name>
</gene>
<evidence type="ECO:0000259" key="3">
    <source>
        <dbReference type="PROSITE" id="PS50013"/>
    </source>
</evidence>
<dbReference type="GO" id="GO:0006338">
    <property type="term" value="P:chromatin remodeling"/>
    <property type="evidence" value="ECO:0007669"/>
    <property type="project" value="UniProtKB-ARBA"/>
</dbReference>
<dbReference type="GeneID" id="87830891"/>
<dbReference type="PROSITE" id="PS50013">
    <property type="entry name" value="CHROMO_2"/>
    <property type="match status" value="1"/>
</dbReference>
<dbReference type="SUPFAM" id="SSF46689">
    <property type="entry name" value="Homeodomain-like"/>
    <property type="match status" value="1"/>
</dbReference>
<keyword evidence="6" id="KW-1185">Reference proteome</keyword>
<dbReference type="Pfam" id="PF13921">
    <property type="entry name" value="Myb_DNA-bind_6"/>
    <property type="match status" value="1"/>
</dbReference>
<feature type="compositionally biased region" description="Polar residues" evidence="2">
    <location>
        <begin position="194"/>
        <end position="203"/>
    </location>
</feature>
<dbReference type="AlphaFoldDB" id="A0AAN6TQV0"/>
<feature type="domain" description="Chromo" evidence="3">
    <location>
        <begin position="278"/>
        <end position="326"/>
    </location>
</feature>
<proteinExistence type="predicted"/>
<evidence type="ECO:0008006" key="7">
    <source>
        <dbReference type="Google" id="ProtNLM"/>
    </source>
</evidence>
<dbReference type="InterPro" id="IPR000953">
    <property type="entry name" value="Chromo/chromo_shadow_dom"/>
</dbReference>
<dbReference type="SMART" id="SM00298">
    <property type="entry name" value="CHROMO"/>
    <property type="match status" value="1"/>
</dbReference>
<evidence type="ECO:0000259" key="4">
    <source>
        <dbReference type="PROSITE" id="PS50090"/>
    </source>
</evidence>
<dbReference type="PROSITE" id="PS50090">
    <property type="entry name" value="MYB_LIKE"/>
    <property type="match status" value="1"/>
</dbReference>
<dbReference type="EMBL" id="MU853267">
    <property type="protein sequence ID" value="KAK4118480.1"/>
    <property type="molecule type" value="Genomic_DNA"/>
</dbReference>
<dbReference type="Gene3D" id="2.40.50.40">
    <property type="match status" value="1"/>
</dbReference>